<dbReference type="RefSeq" id="YP_010051271.1">
    <property type="nucleotide sequence ID" value="NC_054439.1"/>
</dbReference>
<accession>A0A386KJS4</accession>
<organism evidence="1 2">
    <name type="scientific">Mycobacterium phage Paito</name>
    <dbReference type="NCBI Taxonomy" id="2315544"/>
    <lineage>
        <taxon>Viruses</taxon>
        <taxon>Duplodnaviria</taxon>
        <taxon>Heunggongvirae</taxon>
        <taxon>Uroviricota</taxon>
        <taxon>Caudoviricetes</taxon>
        <taxon>Gclasvirinae</taxon>
        <taxon>Liefievirus</taxon>
        <taxon>Liefievirus paito</taxon>
    </lineage>
</organism>
<name>A0A386KJS4_9CAUD</name>
<reference evidence="1 2" key="1">
    <citation type="submission" date="2018-08" db="EMBL/GenBank/DDBJ databases">
        <authorList>
            <person name="Quesada-Gordillo A."/>
            <person name="Cotto-Pereira A.M."/>
            <person name="Cruz-Lopez C.D."/>
            <person name="Cruz-Ortiz M.A."/>
            <person name="Cruz-Ortiz J.C."/>
            <person name="Davila-Benitez J."/>
            <person name="Deleon-Ruiz I.N."/>
            <person name="Delgado-Rivera C.M."/>
            <person name="Desarden-Rivera Y.C."/>
            <person name="Diaz-Mejia R.M."/>
            <person name="Diaz-Ramos D."/>
            <person name="Estrada-Lozada M."/>
            <person name="Estrada-Mojica S."/>
            <person name="Etienne-Gonzalez P."/>
            <person name="Figueroa-Gomez L."/>
            <person name="Flores-Roque G."/>
            <person name="Gomez-Rosado J.O."/>
            <person name="Gonzalez-Garcia E.M."/>
            <person name="Gonzalez-Leon M.A."/>
            <person name="Gonzalez-Rodriguez J."/>
            <person name="Gonzalez-Santos L.I."/>
            <person name="Goveo-Rivera I.A."/>
            <person name="Gutierrez-Silva J.C."/>
            <person name="Issa-Mahmud S."/>
            <person name="Lopez-Llera J.N."/>
            <person name="Marrero-Visalden G."/>
            <person name="Muyet-Blasini E."/>
            <person name="Ortiz-Torres X.D."/>
            <person name="Palacios-Vallejo J.G."/>
            <person name="Pichardo-Gonzalez P.A."/>
            <person name="Pou-Acosta P.M."/>
            <person name="Rodriguez-Colon F."/>
            <person name="Roig-Laboy C.J."/>
            <person name="Santiago-Mendez J."/>
            <person name="Velez-Velazquez R.M."/>
            <person name="Fernandez-Martinez M."/>
            <person name="Rubin M."/>
            <person name="Vazquez E."/>
            <person name="Garlena R.A."/>
            <person name="Russell D.A."/>
            <person name="Pope W.H."/>
            <person name="Jacobs-Sera D."/>
            <person name="Hatfull G.F."/>
        </authorList>
    </citation>
    <scope>NUCLEOTIDE SEQUENCE [LARGE SCALE GENOMIC DNA]</scope>
</reference>
<dbReference type="GeneID" id="63925756"/>
<evidence type="ECO:0000313" key="1">
    <source>
        <dbReference type="EMBL" id="AYD84653.1"/>
    </source>
</evidence>
<dbReference type="KEGG" id="vg:63925756"/>
<keyword evidence="2" id="KW-1185">Reference proteome</keyword>
<protein>
    <submittedName>
        <fullName evidence="1">Uncharacterized protein</fullName>
    </submittedName>
</protein>
<dbReference type="EMBL" id="MH779514">
    <property type="protein sequence ID" value="AYD84653.1"/>
    <property type="molecule type" value="Genomic_DNA"/>
</dbReference>
<sequence>MRCPFCRAYSLTFDWLRNAFVCHIYGATIPAETMTA</sequence>
<proteinExistence type="predicted"/>
<gene>
    <name evidence="1" type="primary">54</name>
    <name evidence="1" type="ORF">SEA_PAITO_54</name>
</gene>
<evidence type="ECO:0000313" key="2">
    <source>
        <dbReference type="Proteomes" id="UP000271313"/>
    </source>
</evidence>
<dbReference type="Proteomes" id="UP000271313">
    <property type="component" value="Segment"/>
</dbReference>